<feature type="domain" description="Late embryogenesis abundant protein LEA-2 subgroup" evidence="1">
    <location>
        <begin position="29"/>
        <end position="125"/>
    </location>
</feature>
<dbReference type="Pfam" id="PF03168">
    <property type="entry name" value="LEA_2"/>
    <property type="match status" value="1"/>
</dbReference>
<dbReference type="STRING" id="679926.Mpet_2774"/>
<dbReference type="InterPro" id="IPR004864">
    <property type="entry name" value="LEA_2"/>
</dbReference>
<dbReference type="Gene3D" id="2.60.40.1820">
    <property type="match status" value="1"/>
</dbReference>
<evidence type="ECO:0000313" key="2">
    <source>
        <dbReference type="EMBL" id="ADN37517.1"/>
    </source>
</evidence>
<dbReference type="eggNOG" id="arCOG03788">
    <property type="taxonomic scope" value="Archaea"/>
</dbReference>
<accession>E1RGY8</accession>
<name>E1RGY8_METP4</name>
<dbReference type="OrthoDB" id="111331at2157"/>
<dbReference type="GeneID" id="9745269"/>
<dbReference type="Proteomes" id="UP000006565">
    <property type="component" value="Chromosome"/>
</dbReference>
<protein>
    <recommendedName>
        <fullName evidence="1">Late embryogenesis abundant protein LEA-2 subgroup domain-containing protein</fullName>
    </recommendedName>
</protein>
<proteinExistence type="predicted"/>
<dbReference type="SUPFAM" id="SSF117070">
    <property type="entry name" value="LEA14-like"/>
    <property type="match status" value="1"/>
</dbReference>
<evidence type="ECO:0000313" key="3">
    <source>
        <dbReference type="Proteomes" id="UP000006565"/>
    </source>
</evidence>
<gene>
    <name evidence="2" type="ordered locus">Mpet_2774</name>
</gene>
<dbReference type="RefSeq" id="WP_013330690.1">
    <property type="nucleotide sequence ID" value="NC_014507.1"/>
</dbReference>
<dbReference type="KEGG" id="mpi:Mpet_2774"/>
<sequence length="134" mass="13969">MQESKEPSIEIASVGIGDIGIESTTLNVTLSVHNPMPIGGTLKSVKFSVFLLKENNESFLGDGEKDNVRIEGGGVTRAEIPVKLKNAAVISAAGGLIGGDLDIVVRGTAAVDLKIAAPEIPFEKKVKINGFLKG</sequence>
<keyword evidence="3" id="KW-1185">Reference proteome</keyword>
<reference evidence="2 3" key="1">
    <citation type="journal article" date="2010" name="Stand. Genomic Sci.">
        <title>Complete genome sequence of Methanoplanus petrolearius type strain (SEBR 4847).</title>
        <authorList>
            <person name="Brambilla E."/>
            <person name="Djao O.D."/>
            <person name="Daligault H."/>
            <person name="Lapidus A."/>
            <person name="Lucas S."/>
            <person name="Hammon N."/>
            <person name="Nolan M."/>
            <person name="Tice H."/>
            <person name="Cheng J.F."/>
            <person name="Han C."/>
            <person name="Tapia R."/>
            <person name="Goodwin L."/>
            <person name="Pitluck S."/>
            <person name="Liolios K."/>
            <person name="Ivanova N."/>
            <person name="Mavromatis K."/>
            <person name="Mikhailova N."/>
            <person name="Pati A."/>
            <person name="Chen A."/>
            <person name="Palaniappan K."/>
            <person name="Land M."/>
            <person name="Hauser L."/>
            <person name="Chang Y.J."/>
            <person name="Jeffries C.D."/>
            <person name="Rohde M."/>
            <person name="Spring S."/>
            <person name="Sikorski J."/>
            <person name="Goker M."/>
            <person name="Woyke T."/>
            <person name="Bristow J."/>
            <person name="Eisen J.A."/>
            <person name="Markowitz V."/>
            <person name="Hugenholtz P."/>
            <person name="Kyrpides N.C."/>
            <person name="Klenk H.P."/>
        </authorList>
    </citation>
    <scope>NUCLEOTIDE SEQUENCE [LARGE SCALE GENOMIC DNA]</scope>
    <source>
        <strain evidence="3">DSM 11571 / OCM 486 / SEBR 4847</strain>
    </source>
</reference>
<evidence type="ECO:0000259" key="1">
    <source>
        <dbReference type="Pfam" id="PF03168"/>
    </source>
</evidence>
<organism evidence="2 3">
    <name type="scientific">Methanolacinia petrolearia (strain DSM 11571 / OCM 486 / SEBR 4847)</name>
    <name type="common">Methanoplanus petrolearius</name>
    <dbReference type="NCBI Taxonomy" id="679926"/>
    <lineage>
        <taxon>Archaea</taxon>
        <taxon>Methanobacteriati</taxon>
        <taxon>Methanobacteriota</taxon>
        <taxon>Stenosarchaea group</taxon>
        <taxon>Methanomicrobia</taxon>
        <taxon>Methanomicrobiales</taxon>
        <taxon>Methanomicrobiaceae</taxon>
        <taxon>Methanolacinia</taxon>
    </lineage>
</organism>
<dbReference type="AlphaFoldDB" id="E1RGY8"/>
<dbReference type="EMBL" id="CP002117">
    <property type="protein sequence ID" value="ADN37517.1"/>
    <property type="molecule type" value="Genomic_DNA"/>
</dbReference>
<dbReference type="HOGENOM" id="CLU_1891462_0_0_2"/>